<dbReference type="GO" id="GO:0006457">
    <property type="term" value="P:protein folding"/>
    <property type="evidence" value="ECO:0007669"/>
    <property type="project" value="TreeGrafter"/>
</dbReference>
<sequence length="65" mass="7315">IILGFKCKGRDFTCHDGTGKKSTYGEKFDDENFILKHTSPSILSMPYARPNIDDSQFLISTAKTE</sequence>
<feature type="domain" description="PPIase cyclophilin-type" evidence="1">
    <location>
        <begin position="1"/>
        <end position="65"/>
    </location>
</feature>
<dbReference type="GO" id="GO:0005737">
    <property type="term" value="C:cytoplasm"/>
    <property type="evidence" value="ECO:0007669"/>
    <property type="project" value="TreeGrafter"/>
</dbReference>
<proteinExistence type="predicted"/>
<dbReference type="GO" id="GO:0003755">
    <property type="term" value="F:peptidyl-prolyl cis-trans isomerase activity"/>
    <property type="evidence" value="ECO:0007669"/>
    <property type="project" value="InterPro"/>
</dbReference>
<dbReference type="Pfam" id="PF00160">
    <property type="entry name" value="Pro_isomerase"/>
    <property type="match status" value="1"/>
</dbReference>
<reference evidence="2 3" key="1">
    <citation type="submission" date="2019-01" db="EMBL/GenBank/DDBJ databases">
        <authorList>
            <person name="Alioto T."/>
            <person name="Alioto T."/>
        </authorList>
    </citation>
    <scope>NUCLEOTIDE SEQUENCE [LARGE SCALE GENOMIC DNA]</scope>
</reference>
<dbReference type="PANTHER" id="PTHR11071:SF490">
    <property type="entry name" value="PEPTIDYL-PROLYL CIS-TRANS ISOMERASE A"/>
    <property type="match status" value="1"/>
</dbReference>
<keyword evidence="3" id="KW-1185">Reference proteome</keyword>
<feature type="non-terminal residue" evidence="2">
    <location>
        <position position="1"/>
    </location>
</feature>
<name>A0A485MKU4_LYNPA</name>
<evidence type="ECO:0000313" key="2">
    <source>
        <dbReference type="EMBL" id="VFV18772.1"/>
    </source>
</evidence>
<protein>
    <recommendedName>
        <fullName evidence="1">PPIase cyclophilin-type domain-containing protein</fullName>
    </recommendedName>
</protein>
<dbReference type="AlphaFoldDB" id="A0A485MKU4"/>
<dbReference type="GO" id="GO:0016018">
    <property type="term" value="F:cyclosporin A binding"/>
    <property type="evidence" value="ECO:0007669"/>
    <property type="project" value="TreeGrafter"/>
</dbReference>
<evidence type="ECO:0000313" key="3">
    <source>
        <dbReference type="Proteomes" id="UP000386466"/>
    </source>
</evidence>
<gene>
    <name evidence="2" type="ORF">LYPA_23C009460</name>
</gene>
<evidence type="ECO:0000259" key="1">
    <source>
        <dbReference type="PROSITE" id="PS50072"/>
    </source>
</evidence>
<dbReference type="PANTHER" id="PTHR11071">
    <property type="entry name" value="PEPTIDYL-PROLYL CIS-TRANS ISOMERASE"/>
    <property type="match status" value="1"/>
</dbReference>
<dbReference type="PROSITE" id="PS50072">
    <property type="entry name" value="CSA_PPIASE_2"/>
    <property type="match status" value="1"/>
</dbReference>
<accession>A0A485MKU4</accession>
<dbReference type="EMBL" id="CAAGRJ010001013">
    <property type="protein sequence ID" value="VFV18772.1"/>
    <property type="molecule type" value="Genomic_DNA"/>
</dbReference>
<dbReference type="InterPro" id="IPR002130">
    <property type="entry name" value="Cyclophilin-type_PPIase_dom"/>
</dbReference>
<dbReference type="InterPro" id="IPR029000">
    <property type="entry name" value="Cyclophilin-like_dom_sf"/>
</dbReference>
<dbReference type="Proteomes" id="UP000386466">
    <property type="component" value="Unassembled WGS sequence"/>
</dbReference>
<dbReference type="SUPFAM" id="SSF50891">
    <property type="entry name" value="Cyclophilin-like"/>
    <property type="match status" value="1"/>
</dbReference>
<organism evidence="2 3">
    <name type="scientific">Lynx pardinus</name>
    <name type="common">Iberian lynx</name>
    <name type="synonym">Felis pardina</name>
    <dbReference type="NCBI Taxonomy" id="191816"/>
    <lineage>
        <taxon>Eukaryota</taxon>
        <taxon>Metazoa</taxon>
        <taxon>Chordata</taxon>
        <taxon>Craniata</taxon>
        <taxon>Vertebrata</taxon>
        <taxon>Euteleostomi</taxon>
        <taxon>Mammalia</taxon>
        <taxon>Eutheria</taxon>
        <taxon>Laurasiatheria</taxon>
        <taxon>Carnivora</taxon>
        <taxon>Feliformia</taxon>
        <taxon>Felidae</taxon>
        <taxon>Felinae</taxon>
        <taxon>Lynx</taxon>
    </lineage>
</organism>
<dbReference type="Gene3D" id="2.40.100.10">
    <property type="entry name" value="Cyclophilin-like"/>
    <property type="match status" value="1"/>
</dbReference>